<evidence type="ECO:0000313" key="2">
    <source>
        <dbReference type="Proteomes" id="UP000036771"/>
    </source>
</evidence>
<dbReference type="EMBL" id="BBVC01000079">
    <property type="protein sequence ID" value="GAO98696.1"/>
    <property type="molecule type" value="Genomic_DNA"/>
</dbReference>
<dbReference type="InterPro" id="IPR024501">
    <property type="entry name" value="DUF3141"/>
</dbReference>
<dbReference type="PANTHER" id="PTHR36837">
    <property type="entry name" value="POLY(3-HYDROXYALKANOATE) POLYMERASE SUBUNIT PHAC"/>
    <property type="match status" value="1"/>
</dbReference>
<dbReference type="InterPro" id="IPR029058">
    <property type="entry name" value="AB_hydrolase_fold"/>
</dbReference>
<organism evidence="1 2">
    <name type="scientific">Caedimonas varicaedens</name>
    <dbReference type="NCBI Taxonomy" id="1629334"/>
    <lineage>
        <taxon>Bacteria</taxon>
        <taxon>Pseudomonadati</taxon>
        <taxon>Pseudomonadota</taxon>
        <taxon>Alphaproteobacteria</taxon>
        <taxon>Holosporales</taxon>
        <taxon>Caedimonadaceae</taxon>
        <taxon>Caedimonas</taxon>
    </lineage>
</organism>
<comment type="caution">
    <text evidence="1">The sequence shown here is derived from an EMBL/GenBank/DDBJ whole genome shotgun (WGS) entry which is preliminary data.</text>
</comment>
<dbReference type="Gene3D" id="3.40.50.1820">
    <property type="entry name" value="alpha/beta hydrolase"/>
    <property type="match status" value="1"/>
</dbReference>
<reference evidence="1 2" key="1">
    <citation type="submission" date="2015-03" db="EMBL/GenBank/DDBJ databases">
        <title>Caedibacter varicaedens, whole genome shotgun sequence.</title>
        <authorList>
            <person name="Suzuki H."/>
            <person name="Dapper A.L."/>
            <person name="Gibson A.K."/>
            <person name="Jackson C."/>
            <person name="Lee H."/>
            <person name="Pejaver V.R."/>
            <person name="Doak T."/>
            <person name="Lynch M."/>
        </authorList>
    </citation>
    <scope>NUCLEOTIDE SEQUENCE [LARGE SCALE GENOMIC DNA]</scope>
</reference>
<dbReference type="Proteomes" id="UP000036771">
    <property type="component" value="Unassembled WGS sequence"/>
</dbReference>
<protein>
    <submittedName>
        <fullName evidence="1">Poly-beta-hydroxybutyrate polymerase</fullName>
    </submittedName>
</protein>
<keyword evidence="2" id="KW-1185">Reference proteome</keyword>
<dbReference type="PANTHER" id="PTHR36837:SF2">
    <property type="entry name" value="POLY(3-HYDROXYALKANOATE) POLYMERASE SUBUNIT PHAC"/>
    <property type="match status" value="1"/>
</dbReference>
<accession>A0A0K8MDT7</accession>
<dbReference type="Pfam" id="PF11339">
    <property type="entry name" value="DUF3141"/>
    <property type="match status" value="1"/>
</dbReference>
<sequence>MRINHLSPSSHKPDYSHRRYGCIPALWPVCLGFEAEENARQNWEHTLNFIGEAYRINHELSPVWTTQNQIMLDLDTMYLRDFSTGSQGLPVLLDAPYAGHSATIVDFAPGQSLVKAFLDNGHPQVFVTDWKSATEEMKDFTIDTYLEALNLAIDELGGEVVLVGLCQGGWLSAALAARLPKKVKALVLAGAPIDTQAGNGVIKKLTRDLSMSNYKALVKRGNGRLLGQFMLQAWKGMHPDQQYIEKYIDLFSHLDDPHYVKRTETFARWYEYPLDLPGAFYLQVVQQLFKENLLARGEFIALGKKINLKAITVPTYLLAGKSDDITPPEQVLAATHLIGTPPSHIAQKIVPGGHIGLFMGRKNIHEVWPEIAKWLSGMTD</sequence>
<dbReference type="AlphaFoldDB" id="A0A0K8MDT7"/>
<dbReference type="STRING" id="1629334.Cva_01361"/>
<dbReference type="OrthoDB" id="9767934at2"/>
<evidence type="ECO:0000313" key="1">
    <source>
        <dbReference type="EMBL" id="GAO98696.1"/>
    </source>
</evidence>
<dbReference type="InterPro" id="IPR051321">
    <property type="entry name" value="PHA/PHB_synthase"/>
</dbReference>
<name>A0A0K8MDT7_9PROT</name>
<proteinExistence type="predicted"/>
<dbReference type="SUPFAM" id="SSF53474">
    <property type="entry name" value="alpha/beta-Hydrolases"/>
    <property type="match status" value="1"/>
</dbReference>
<gene>
    <name evidence="1" type="primary">phbC_1</name>
    <name evidence="1" type="ORF">Cva_01361</name>
</gene>